<proteinExistence type="predicted"/>
<gene>
    <name evidence="2" type="ORF">AVEN_219540_1</name>
</gene>
<organism evidence="2 3">
    <name type="scientific">Araneus ventricosus</name>
    <name type="common">Orbweaver spider</name>
    <name type="synonym">Epeira ventricosa</name>
    <dbReference type="NCBI Taxonomy" id="182803"/>
    <lineage>
        <taxon>Eukaryota</taxon>
        <taxon>Metazoa</taxon>
        <taxon>Ecdysozoa</taxon>
        <taxon>Arthropoda</taxon>
        <taxon>Chelicerata</taxon>
        <taxon>Arachnida</taxon>
        <taxon>Araneae</taxon>
        <taxon>Araneomorphae</taxon>
        <taxon>Entelegynae</taxon>
        <taxon>Araneoidea</taxon>
        <taxon>Araneidae</taxon>
        <taxon>Araneus</taxon>
    </lineage>
</organism>
<feature type="region of interest" description="Disordered" evidence="1">
    <location>
        <begin position="1"/>
        <end position="23"/>
    </location>
</feature>
<dbReference type="Proteomes" id="UP000499080">
    <property type="component" value="Unassembled WGS sequence"/>
</dbReference>
<dbReference type="EMBL" id="BGPR01033395">
    <property type="protein sequence ID" value="GBO07296.1"/>
    <property type="molecule type" value="Genomic_DNA"/>
</dbReference>
<keyword evidence="3" id="KW-1185">Reference proteome</keyword>
<accession>A0A4Y2U6H8</accession>
<feature type="non-terminal residue" evidence="2">
    <location>
        <position position="1"/>
    </location>
</feature>
<sequence length="33" mass="3593">TSHRRPASTDVGSDPPAVSLPPTGVEVYPTWWE</sequence>
<comment type="caution">
    <text evidence="2">The sequence shown here is derived from an EMBL/GenBank/DDBJ whole genome shotgun (WGS) entry which is preliminary data.</text>
</comment>
<evidence type="ECO:0000256" key="1">
    <source>
        <dbReference type="SAM" id="MobiDB-lite"/>
    </source>
</evidence>
<name>A0A4Y2U6H8_ARAVE</name>
<reference evidence="2 3" key="1">
    <citation type="journal article" date="2019" name="Sci. Rep.">
        <title>Orb-weaving spider Araneus ventricosus genome elucidates the spidroin gene catalogue.</title>
        <authorList>
            <person name="Kono N."/>
            <person name="Nakamura H."/>
            <person name="Ohtoshi R."/>
            <person name="Moran D.A.P."/>
            <person name="Shinohara A."/>
            <person name="Yoshida Y."/>
            <person name="Fujiwara M."/>
            <person name="Mori M."/>
            <person name="Tomita M."/>
            <person name="Arakawa K."/>
        </authorList>
    </citation>
    <scope>NUCLEOTIDE SEQUENCE [LARGE SCALE GENOMIC DNA]</scope>
</reference>
<evidence type="ECO:0000313" key="2">
    <source>
        <dbReference type="EMBL" id="GBO07296.1"/>
    </source>
</evidence>
<evidence type="ECO:0000313" key="3">
    <source>
        <dbReference type="Proteomes" id="UP000499080"/>
    </source>
</evidence>
<dbReference type="AlphaFoldDB" id="A0A4Y2U6H8"/>
<protein>
    <submittedName>
        <fullName evidence="2">Uncharacterized protein</fullName>
    </submittedName>
</protein>